<dbReference type="RefSeq" id="WP_137263806.1">
    <property type="nucleotide sequence ID" value="NZ_SZQL01000025.1"/>
</dbReference>
<dbReference type="AlphaFoldDB" id="A0A4U3KVG2"/>
<feature type="transmembrane region" description="Helical" evidence="1">
    <location>
        <begin position="206"/>
        <end position="222"/>
    </location>
</feature>
<feature type="transmembrane region" description="Helical" evidence="1">
    <location>
        <begin position="90"/>
        <end position="109"/>
    </location>
</feature>
<dbReference type="Proteomes" id="UP000305848">
    <property type="component" value="Unassembled WGS sequence"/>
</dbReference>
<evidence type="ECO:0000313" key="4">
    <source>
        <dbReference type="Proteomes" id="UP000305848"/>
    </source>
</evidence>
<keyword evidence="3" id="KW-0808">Transferase</keyword>
<feature type="transmembrane region" description="Helical" evidence="1">
    <location>
        <begin position="310"/>
        <end position="331"/>
    </location>
</feature>
<keyword evidence="1" id="KW-0472">Membrane</keyword>
<comment type="caution">
    <text evidence="3">The sequence shown here is derived from an EMBL/GenBank/DDBJ whole genome shotgun (WGS) entry which is preliminary data.</text>
</comment>
<reference evidence="3 4" key="1">
    <citation type="submission" date="2019-05" db="EMBL/GenBank/DDBJ databases">
        <title>Panacibacter sp. strain 17mud1-8 Genome sequencing and assembly.</title>
        <authorList>
            <person name="Chhetri G."/>
        </authorList>
    </citation>
    <scope>NUCLEOTIDE SEQUENCE [LARGE SCALE GENOMIC DNA]</scope>
    <source>
        <strain evidence="3 4">17mud1-8</strain>
    </source>
</reference>
<feature type="transmembrane region" description="Helical" evidence="1">
    <location>
        <begin position="285"/>
        <end position="304"/>
    </location>
</feature>
<feature type="transmembrane region" description="Helical" evidence="1">
    <location>
        <begin position="51"/>
        <end position="69"/>
    </location>
</feature>
<dbReference type="GO" id="GO:0016747">
    <property type="term" value="F:acyltransferase activity, transferring groups other than amino-acyl groups"/>
    <property type="evidence" value="ECO:0007669"/>
    <property type="project" value="InterPro"/>
</dbReference>
<organism evidence="3 4">
    <name type="scientific">Ilyomonas limi</name>
    <dbReference type="NCBI Taxonomy" id="2575867"/>
    <lineage>
        <taxon>Bacteria</taxon>
        <taxon>Pseudomonadati</taxon>
        <taxon>Bacteroidota</taxon>
        <taxon>Chitinophagia</taxon>
        <taxon>Chitinophagales</taxon>
        <taxon>Chitinophagaceae</taxon>
        <taxon>Ilyomonas</taxon>
    </lineage>
</organism>
<feature type="domain" description="Acyltransferase 3" evidence="2">
    <location>
        <begin position="14"/>
        <end position="327"/>
    </location>
</feature>
<dbReference type="Pfam" id="PF01757">
    <property type="entry name" value="Acyl_transf_3"/>
    <property type="match status" value="1"/>
</dbReference>
<sequence>MNRKISDYLHSRDNNFDFIRFMAALLVIFHHSFFLTPSIHEPLLTFTHDRYTIGGICVAVFFIISGFLITRSFDKNRDISTYFTARMLRIYPALMVVVFCTVFIIGPLLTTNTLYDYFTNFTTFKYYYSNTFMVSVQYWLPGIFEHNYAPKMVNGSLWTLSYELLCYCLVAAVGSIFSKKKITGIILLVLTLLVFRNKIMYGKEEIFETIFFFACGTLIYIYRQKITLNSFAALVAFVLLLVNMHYNPNYTSSMIITGIMLSYVTIFLCFVKTKHLKHFAKHGDYSYGMYIWSYLVQQMLYLYFNHLNTYVFFIVSAGITLVFAMLSWHLIEKRALKLKDNLKYKQAIARRVAQIKEKSLAVVPSLMLRK</sequence>
<keyword evidence="3" id="KW-0012">Acyltransferase</keyword>
<keyword evidence="1" id="KW-0812">Transmembrane</keyword>
<feature type="transmembrane region" description="Helical" evidence="1">
    <location>
        <begin position="182"/>
        <end position="200"/>
    </location>
</feature>
<feature type="transmembrane region" description="Helical" evidence="1">
    <location>
        <begin position="21"/>
        <end position="39"/>
    </location>
</feature>
<dbReference type="InterPro" id="IPR002656">
    <property type="entry name" value="Acyl_transf_3_dom"/>
</dbReference>
<protein>
    <submittedName>
        <fullName evidence="3">Acyltransferase</fullName>
    </submittedName>
</protein>
<name>A0A4U3KVG2_9BACT</name>
<evidence type="ECO:0000313" key="3">
    <source>
        <dbReference type="EMBL" id="TKK65007.1"/>
    </source>
</evidence>
<gene>
    <name evidence="3" type="ORF">FC093_21120</name>
</gene>
<dbReference type="PANTHER" id="PTHR23028:SF53">
    <property type="entry name" value="ACYL_TRANSF_3 DOMAIN-CONTAINING PROTEIN"/>
    <property type="match status" value="1"/>
</dbReference>
<feature type="transmembrane region" description="Helical" evidence="1">
    <location>
        <begin position="229"/>
        <end position="246"/>
    </location>
</feature>
<feature type="transmembrane region" description="Helical" evidence="1">
    <location>
        <begin position="252"/>
        <end position="273"/>
    </location>
</feature>
<feature type="transmembrane region" description="Helical" evidence="1">
    <location>
        <begin position="157"/>
        <end position="177"/>
    </location>
</feature>
<keyword evidence="1" id="KW-1133">Transmembrane helix</keyword>
<dbReference type="PANTHER" id="PTHR23028">
    <property type="entry name" value="ACETYLTRANSFERASE"/>
    <property type="match status" value="1"/>
</dbReference>
<dbReference type="InterPro" id="IPR050879">
    <property type="entry name" value="Acyltransferase_3"/>
</dbReference>
<evidence type="ECO:0000259" key="2">
    <source>
        <dbReference type="Pfam" id="PF01757"/>
    </source>
</evidence>
<dbReference type="GO" id="GO:0000271">
    <property type="term" value="P:polysaccharide biosynthetic process"/>
    <property type="evidence" value="ECO:0007669"/>
    <property type="project" value="TreeGrafter"/>
</dbReference>
<evidence type="ECO:0000256" key="1">
    <source>
        <dbReference type="SAM" id="Phobius"/>
    </source>
</evidence>
<keyword evidence="4" id="KW-1185">Reference proteome</keyword>
<accession>A0A4U3KVG2</accession>
<proteinExistence type="predicted"/>
<dbReference type="GO" id="GO:0016020">
    <property type="term" value="C:membrane"/>
    <property type="evidence" value="ECO:0007669"/>
    <property type="project" value="TreeGrafter"/>
</dbReference>
<dbReference type="OrthoDB" id="9796461at2"/>
<dbReference type="EMBL" id="SZQL01000025">
    <property type="protein sequence ID" value="TKK65007.1"/>
    <property type="molecule type" value="Genomic_DNA"/>
</dbReference>